<dbReference type="GO" id="GO:0016810">
    <property type="term" value="F:hydrolase activity, acting on carbon-nitrogen (but not peptide) bonds"/>
    <property type="evidence" value="ECO:0007669"/>
    <property type="project" value="InterPro"/>
</dbReference>
<dbReference type="PROSITE" id="PS51677">
    <property type="entry name" value="NODB"/>
    <property type="match status" value="1"/>
</dbReference>
<feature type="signal peptide" evidence="3">
    <location>
        <begin position="1"/>
        <end position="24"/>
    </location>
</feature>
<dbReference type="InterPro" id="IPR002509">
    <property type="entry name" value="NODB_dom"/>
</dbReference>
<proteinExistence type="predicted"/>
<dbReference type="CDD" id="cd10917">
    <property type="entry name" value="CE4_NodB_like_6s_7s"/>
    <property type="match status" value="1"/>
</dbReference>
<dbReference type="Gene3D" id="3.10.350.10">
    <property type="entry name" value="LysM domain"/>
    <property type="match status" value="3"/>
</dbReference>
<sequence>MIRKTPLFFLIVLLMLAFPLTAYAAASSFITNGTTSSKEVALTFDDGSDGTNIGRILSILDRENTTATFFLTGRGAENHPSSIRSIVDAGHEIANHSYSHPDFTTLSATEMKNELSRTEDTIRSTTGQALSPLFRAPFGAVNDQVLQVVGDAGYPYTIHWDIDTLDWKGLSTTEVYNRIMNNVEAGSIILMHTGAGASGTPGAIERVIPELKRQGYSFTTVSRILGLEQSSTHTVQAGDTLYSLAKRYGTTVEALTSANGITDVTNIQIGEVLTIPSTTGGGSSDGDGYTVKRGDTLYSIARTYGVSVSAIVEANNILNPALIRVGQQLKIPDASSSRYTVKPGDNMYRIALNHGVTLAELARANSISSPYLIHPGQVLIIPN</sequence>
<feature type="domain" description="LysM" evidence="5">
    <location>
        <begin position="287"/>
        <end position="331"/>
    </location>
</feature>
<evidence type="ECO:0000313" key="7">
    <source>
        <dbReference type="Proteomes" id="UP000199225"/>
    </source>
</evidence>
<feature type="domain" description="LysM" evidence="5">
    <location>
        <begin position="231"/>
        <end position="275"/>
    </location>
</feature>
<dbReference type="Pfam" id="PF01476">
    <property type="entry name" value="LysM"/>
    <property type="match status" value="3"/>
</dbReference>
<keyword evidence="2" id="KW-0378">Hydrolase</keyword>
<dbReference type="CDD" id="cd00118">
    <property type="entry name" value="LysM"/>
    <property type="match status" value="3"/>
</dbReference>
<organism evidence="6 7">
    <name type="scientific">Salimicrobium halophilum</name>
    <dbReference type="NCBI Taxonomy" id="86666"/>
    <lineage>
        <taxon>Bacteria</taxon>
        <taxon>Bacillati</taxon>
        <taxon>Bacillota</taxon>
        <taxon>Bacilli</taxon>
        <taxon>Bacillales</taxon>
        <taxon>Bacillaceae</taxon>
        <taxon>Salimicrobium</taxon>
    </lineage>
</organism>
<evidence type="ECO:0000256" key="2">
    <source>
        <dbReference type="ARBA" id="ARBA00022801"/>
    </source>
</evidence>
<dbReference type="Gene3D" id="3.20.20.370">
    <property type="entry name" value="Glycoside hydrolase/deacetylase"/>
    <property type="match status" value="1"/>
</dbReference>
<keyword evidence="7" id="KW-1185">Reference proteome</keyword>
<dbReference type="EMBL" id="FNEV01000006">
    <property type="protein sequence ID" value="SDJ51102.1"/>
    <property type="molecule type" value="Genomic_DNA"/>
</dbReference>
<dbReference type="PANTHER" id="PTHR10587:SF133">
    <property type="entry name" value="CHITIN DEACETYLASE 1-RELATED"/>
    <property type="match status" value="1"/>
</dbReference>
<dbReference type="PANTHER" id="PTHR10587">
    <property type="entry name" value="GLYCOSYL TRANSFERASE-RELATED"/>
    <property type="match status" value="1"/>
</dbReference>
<dbReference type="SUPFAM" id="SSF88713">
    <property type="entry name" value="Glycoside hydrolase/deacetylase"/>
    <property type="match status" value="1"/>
</dbReference>
<feature type="domain" description="NodB homology" evidence="4">
    <location>
        <begin position="38"/>
        <end position="219"/>
    </location>
</feature>
<dbReference type="InterPro" id="IPR018392">
    <property type="entry name" value="LysM"/>
</dbReference>
<dbReference type="InterPro" id="IPR011330">
    <property type="entry name" value="Glyco_hydro/deAcase_b/a-brl"/>
</dbReference>
<protein>
    <submittedName>
        <fullName evidence="6">Peptidoglycan/xylan/chitin deacetylase, PgdA/CDA1 family</fullName>
    </submittedName>
</protein>
<reference evidence="7" key="1">
    <citation type="submission" date="2016-10" db="EMBL/GenBank/DDBJ databases">
        <authorList>
            <person name="Varghese N."/>
            <person name="Submissions S."/>
        </authorList>
    </citation>
    <scope>NUCLEOTIDE SEQUENCE [LARGE SCALE GENOMIC DNA]</scope>
    <source>
        <strain evidence="7">DSM 4771</strain>
    </source>
</reference>
<accession>A0A1G8UBG8</accession>
<evidence type="ECO:0000313" key="6">
    <source>
        <dbReference type="EMBL" id="SDJ51102.1"/>
    </source>
</evidence>
<dbReference type="PROSITE" id="PS51782">
    <property type="entry name" value="LYSM"/>
    <property type="match status" value="3"/>
</dbReference>
<feature type="domain" description="LysM" evidence="5">
    <location>
        <begin position="337"/>
        <end position="381"/>
    </location>
</feature>
<dbReference type="RefSeq" id="WP_093193878.1">
    <property type="nucleotide sequence ID" value="NZ_FNEV01000006.1"/>
</dbReference>
<keyword evidence="1" id="KW-0479">Metal-binding</keyword>
<dbReference type="GO" id="GO:0046872">
    <property type="term" value="F:metal ion binding"/>
    <property type="evidence" value="ECO:0007669"/>
    <property type="project" value="UniProtKB-KW"/>
</dbReference>
<evidence type="ECO:0000256" key="1">
    <source>
        <dbReference type="ARBA" id="ARBA00022723"/>
    </source>
</evidence>
<dbReference type="OrthoDB" id="9812065at2"/>
<dbReference type="STRING" id="86666.SAMN04490247_2157"/>
<gene>
    <name evidence="6" type="ORF">SAMN04490247_2157</name>
</gene>
<evidence type="ECO:0000256" key="3">
    <source>
        <dbReference type="SAM" id="SignalP"/>
    </source>
</evidence>
<dbReference type="SUPFAM" id="SSF54106">
    <property type="entry name" value="LysM domain"/>
    <property type="match status" value="3"/>
</dbReference>
<dbReference type="GO" id="GO:0005975">
    <property type="term" value="P:carbohydrate metabolic process"/>
    <property type="evidence" value="ECO:0007669"/>
    <property type="project" value="InterPro"/>
</dbReference>
<keyword evidence="3" id="KW-0732">Signal</keyword>
<dbReference type="SMART" id="SM00257">
    <property type="entry name" value="LysM"/>
    <property type="match status" value="3"/>
</dbReference>
<dbReference type="GO" id="GO:0016020">
    <property type="term" value="C:membrane"/>
    <property type="evidence" value="ECO:0007669"/>
    <property type="project" value="TreeGrafter"/>
</dbReference>
<dbReference type="Pfam" id="PF01522">
    <property type="entry name" value="Polysacc_deac_1"/>
    <property type="match status" value="1"/>
</dbReference>
<dbReference type="Proteomes" id="UP000199225">
    <property type="component" value="Unassembled WGS sequence"/>
</dbReference>
<name>A0A1G8UBG8_9BACI</name>
<dbReference type="InterPro" id="IPR050248">
    <property type="entry name" value="Polysacc_deacetylase_ArnD"/>
</dbReference>
<dbReference type="InterPro" id="IPR036779">
    <property type="entry name" value="LysM_dom_sf"/>
</dbReference>
<evidence type="ECO:0000259" key="5">
    <source>
        <dbReference type="PROSITE" id="PS51782"/>
    </source>
</evidence>
<dbReference type="AlphaFoldDB" id="A0A1G8UBG8"/>
<feature type="chain" id="PRO_5011518102" evidence="3">
    <location>
        <begin position="25"/>
        <end position="383"/>
    </location>
</feature>
<evidence type="ECO:0000259" key="4">
    <source>
        <dbReference type="PROSITE" id="PS51677"/>
    </source>
</evidence>